<gene>
    <name evidence="2" type="ORF">BJG266_LOCUS44809</name>
    <name evidence="3" type="ORF">QVE165_LOCUS61783</name>
</gene>
<evidence type="ECO:0000313" key="3">
    <source>
        <dbReference type="EMBL" id="CAF1653121.1"/>
    </source>
</evidence>
<protein>
    <recommendedName>
        <fullName evidence="5">NHL repeat containing protein</fullName>
    </recommendedName>
</protein>
<evidence type="ECO:0000256" key="1">
    <source>
        <dbReference type="SAM" id="MobiDB-lite"/>
    </source>
</evidence>
<dbReference type="CDD" id="cd05819">
    <property type="entry name" value="NHL"/>
    <property type="match status" value="1"/>
</dbReference>
<sequence length="314" mass="32808">MILVTVDVNKIFLNMTCTECTCAALTVGAVGWNCVTSNNTCQLISNYSASDFHWEKITNGSFRFTTFPPEPSTTTSMSTSTPTTSTSTSTTSSSTTTTAFTFQWNSTGNTVAGSATGIPNATASQLNQPYILKFDSSNALYISDSINNRIQRWIIGNSNGSTIAGLASGISGSSSNTLKLPVGLALDSLDNMYVSDKGNNRIMYWQSGASSGTLVAGTGSIGNANNQFNEPNVIECDPSTGSTVVAGGNGAGTGLNQLYSPYGFTFDSSTNSLIIANYHNHNVVRWVIGASTWTILAGSTSGTSGSSSILLNQP</sequence>
<reference evidence="3" key="1">
    <citation type="submission" date="2021-02" db="EMBL/GenBank/DDBJ databases">
        <authorList>
            <person name="Nowell W R."/>
        </authorList>
    </citation>
    <scope>NUCLEOTIDE SEQUENCE</scope>
</reference>
<dbReference type="InterPro" id="IPR011042">
    <property type="entry name" value="6-blade_b-propeller_TolB-like"/>
</dbReference>
<dbReference type="Gene3D" id="2.120.10.30">
    <property type="entry name" value="TolB, C-terminal domain"/>
    <property type="match status" value="1"/>
</dbReference>
<feature type="non-terminal residue" evidence="3">
    <location>
        <position position="1"/>
    </location>
</feature>
<keyword evidence="4" id="KW-1185">Reference proteome</keyword>
<dbReference type="SUPFAM" id="SSF101898">
    <property type="entry name" value="NHL repeat"/>
    <property type="match status" value="1"/>
</dbReference>
<comment type="caution">
    <text evidence="3">The sequence shown here is derived from an EMBL/GenBank/DDBJ whole genome shotgun (WGS) entry which is preliminary data.</text>
</comment>
<feature type="region of interest" description="Disordered" evidence="1">
    <location>
        <begin position="68"/>
        <end position="92"/>
    </location>
</feature>
<name>A0A816ES23_9BILA</name>
<accession>A0A816ES23</accession>
<dbReference type="EMBL" id="CAJNOM010004159">
    <property type="protein sequence ID" value="CAF1653121.1"/>
    <property type="molecule type" value="Genomic_DNA"/>
</dbReference>
<dbReference type="EMBL" id="CAJNOI010003793">
    <property type="protein sequence ID" value="CAF1529569.1"/>
    <property type="molecule type" value="Genomic_DNA"/>
</dbReference>
<proteinExistence type="predicted"/>
<dbReference type="Proteomes" id="UP000663832">
    <property type="component" value="Unassembled WGS sequence"/>
</dbReference>
<dbReference type="AlphaFoldDB" id="A0A816ES23"/>
<organism evidence="3 4">
    <name type="scientific">Adineta steineri</name>
    <dbReference type="NCBI Taxonomy" id="433720"/>
    <lineage>
        <taxon>Eukaryota</taxon>
        <taxon>Metazoa</taxon>
        <taxon>Spiralia</taxon>
        <taxon>Gnathifera</taxon>
        <taxon>Rotifera</taxon>
        <taxon>Eurotatoria</taxon>
        <taxon>Bdelloidea</taxon>
        <taxon>Adinetida</taxon>
        <taxon>Adinetidae</taxon>
        <taxon>Adineta</taxon>
    </lineage>
</organism>
<evidence type="ECO:0008006" key="5">
    <source>
        <dbReference type="Google" id="ProtNLM"/>
    </source>
</evidence>
<dbReference type="Proteomes" id="UP000663877">
    <property type="component" value="Unassembled WGS sequence"/>
</dbReference>
<evidence type="ECO:0000313" key="4">
    <source>
        <dbReference type="Proteomes" id="UP000663832"/>
    </source>
</evidence>
<evidence type="ECO:0000313" key="2">
    <source>
        <dbReference type="EMBL" id="CAF1529569.1"/>
    </source>
</evidence>
<dbReference type="OrthoDB" id="342730at2759"/>